<dbReference type="AlphaFoldDB" id="R4WYV8"/>
<protein>
    <submittedName>
        <fullName evidence="1">Uncharacterized protein</fullName>
    </submittedName>
</protein>
<sequence>MSALVVGLPVERTEHDLGARRSVPNSNNKIAWLNAGTHSFGIELISTLNYR</sequence>
<evidence type="ECO:0000313" key="2">
    <source>
        <dbReference type="Proteomes" id="UP000013966"/>
    </source>
</evidence>
<proteinExistence type="predicted"/>
<dbReference type="PATRIC" id="fig|758793.3.peg.1747"/>
<name>R4WYV8_9BURK</name>
<evidence type="ECO:0000313" key="1">
    <source>
        <dbReference type="EMBL" id="BAN23497.1"/>
    </source>
</evidence>
<keyword evidence="2" id="KW-1185">Reference proteome</keyword>
<dbReference type="STRING" id="758793.BRPE64_ACDS17430"/>
<dbReference type="EMBL" id="AP013058">
    <property type="protein sequence ID" value="BAN23497.1"/>
    <property type="molecule type" value="Genomic_DNA"/>
</dbReference>
<dbReference type="Proteomes" id="UP000013966">
    <property type="component" value="Chromosome 1"/>
</dbReference>
<organism evidence="1 2">
    <name type="scientific">Caballeronia insecticola</name>
    <dbReference type="NCBI Taxonomy" id="758793"/>
    <lineage>
        <taxon>Bacteria</taxon>
        <taxon>Pseudomonadati</taxon>
        <taxon>Pseudomonadota</taxon>
        <taxon>Betaproteobacteria</taxon>
        <taxon>Burkholderiales</taxon>
        <taxon>Burkholderiaceae</taxon>
        <taxon>Caballeronia</taxon>
    </lineage>
</organism>
<gene>
    <name evidence="1" type="ORF">BRPE64_ACDS17430</name>
</gene>
<accession>R4WYV8</accession>
<dbReference type="HOGENOM" id="CLU_3096503_0_0_4"/>
<reference evidence="1 2" key="2">
    <citation type="journal article" date="2018" name="Int. J. Syst. Evol. Microbiol.">
        <title>Burkholderia insecticola sp. nov., a gut symbiotic bacterium of the bean bug Riptortus pedestris.</title>
        <authorList>
            <person name="Takeshita K."/>
            <person name="Tamaki H."/>
            <person name="Ohbayashi T."/>
            <person name="Meng X.-Y."/>
            <person name="Sone T."/>
            <person name="Mitani Y."/>
            <person name="Peeters C."/>
            <person name="Kikuchi Y."/>
            <person name="Vandamme P."/>
        </authorList>
    </citation>
    <scope>NUCLEOTIDE SEQUENCE [LARGE SCALE GENOMIC DNA]</scope>
    <source>
        <strain evidence="1">RPE64</strain>
    </source>
</reference>
<dbReference type="KEGG" id="buo:BRPE64_ACDS17430"/>
<reference evidence="1 2" key="1">
    <citation type="journal article" date="2013" name="Genome Announc.">
        <title>Complete Genome Sequence of Burkholderia sp. Strain RPE64, Bacterial Symbiont of the Bean Bug Riptortus pedestris.</title>
        <authorList>
            <person name="Shibata T.F."/>
            <person name="Maeda T."/>
            <person name="Nikoh N."/>
            <person name="Yamaguchi K."/>
            <person name="Oshima K."/>
            <person name="Hattori M."/>
            <person name="Nishiyama T."/>
            <person name="Hasebe M."/>
            <person name="Fukatsu T."/>
            <person name="Kikuchi Y."/>
            <person name="Shigenobu S."/>
        </authorList>
    </citation>
    <scope>NUCLEOTIDE SEQUENCE [LARGE SCALE GENOMIC DNA]</scope>
</reference>